<evidence type="ECO:0000256" key="1">
    <source>
        <dbReference type="SAM" id="MobiDB-lite"/>
    </source>
</evidence>
<organism evidence="3">
    <name type="scientific">marine metagenome</name>
    <dbReference type="NCBI Taxonomy" id="408172"/>
    <lineage>
        <taxon>unclassified sequences</taxon>
        <taxon>metagenomes</taxon>
        <taxon>ecological metagenomes</taxon>
    </lineage>
</organism>
<dbReference type="InterPro" id="IPR002909">
    <property type="entry name" value="IPT_dom"/>
</dbReference>
<name>A0A381XEZ1_9ZZZZ</name>
<feature type="domain" description="IPT/TIG" evidence="2">
    <location>
        <begin position="124"/>
        <end position="207"/>
    </location>
</feature>
<protein>
    <recommendedName>
        <fullName evidence="2">IPT/TIG domain-containing protein</fullName>
    </recommendedName>
</protein>
<dbReference type="SMART" id="SM00429">
    <property type="entry name" value="IPT"/>
    <property type="match status" value="1"/>
</dbReference>
<evidence type="ECO:0000259" key="2">
    <source>
        <dbReference type="SMART" id="SM00429"/>
    </source>
</evidence>
<feature type="non-terminal residue" evidence="3">
    <location>
        <position position="1"/>
    </location>
</feature>
<sequence>VLALVVTASCESQPTTVMQPDLELIIASGDGQFGPVGTRLGNSLRVIVRSADSGSPQGAIPILWSIAQGDATLIGPATSVSDSTGFAEVGVLLGNTPGSVVISASAVEDPSSAAVTFEAFAVLSPNLSQITPTSASVGSTVTLSGSNFSSEAAIENVVLFSGVRGRVTASSSTSLSVEVPECLPAREVEVRVQLGTVSSQLRAFTVTSGGQLTTLQVGEVLDFGDDGGFTCRTLPGGPGVEYLTLVYSGSTAATAEHPFELTALSSFNPSVVTSSATASTAASVEADLTPAFDPQGAWDQHLRNLESGLIQEGRYRWPFGSRSMTSSPTQVPIPGEVRSFSVLNAEGGFDEVTAVAEYVGSEAAIFVDQNAPYGGFTTDSLQAFAERFDQIIHPEVTATFGSTSDLDSNQRVVILFTPVVNGLTPRGSSGFVGGFFFGLDLLPDKPGSNGGEIFYSLVPDPGGQFSDPQPTRRVMQVVPSILAHEFQHMVTFNQRSLVLGAEKSEELWLSEGLAQMAEEIVARAYDTLGDTPSSELFRSGTRLRARYYLARTDTVSTIVTMGQGSLAERGAGFLQVLYLEDQGHSDILSRLSQTTRTGVDNVIAEFGGVWADLLKDWWLAIYLDGSGLTAPGPLVYQNFDLRAFLGNPYPLEPAVVGPSDVSESGKLRSSSATYYIVVPGVEGSTTLRLGGEAGSSSSAQSDMRMSVVRVS</sequence>
<dbReference type="InterPro" id="IPR008964">
    <property type="entry name" value="Invasin/intimin_cell_adhesion"/>
</dbReference>
<evidence type="ECO:0000313" key="3">
    <source>
        <dbReference type="EMBL" id="SVA63041.1"/>
    </source>
</evidence>
<gene>
    <name evidence="3" type="ORF">METZ01_LOCUS115895</name>
</gene>
<dbReference type="EMBL" id="UINC01014859">
    <property type="protein sequence ID" value="SVA63041.1"/>
    <property type="molecule type" value="Genomic_DNA"/>
</dbReference>
<dbReference type="SUPFAM" id="SSF49373">
    <property type="entry name" value="Invasin/intimin cell-adhesion fragments"/>
    <property type="match status" value="1"/>
</dbReference>
<accession>A0A381XEZ1</accession>
<dbReference type="Gene3D" id="2.60.40.10">
    <property type="entry name" value="Immunoglobulins"/>
    <property type="match status" value="1"/>
</dbReference>
<proteinExistence type="predicted"/>
<dbReference type="InterPro" id="IPR014756">
    <property type="entry name" value="Ig_E-set"/>
</dbReference>
<dbReference type="InterPro" id="IPR013783">
    <property type="entry name" value="Ig-like_fold"/>
</dbReference>
<feature type="region of interest" description="Disordered" evidence="1">
    <location>
        <begin position="689"/>
        <end position="711"/>
    </location>
</feature>
<dbReference type="SUPFAM" id="SSF81296">
    <property type="entry name" value="E set domains"/>
    <property type="match status" value="1"/>
</dbReference>
<reference evidence="3" key="1">
    <citation type="submission" date="2018-05" db="EMBL/GenBank/DDBJ databases">
        <authorList>
            <person name="Lanie J.A."/>
            <person name="Ng W.-L."/>
            <person name="Kazmierczak K.M."/>
            <person name="Andrzejewski T.M."/>
            <person name="Davidsen T.M."/>
            <person name="Wayne K.J."/>
            <person name="Tettelin H."/>
            <person name="Glass J.I."/>
            <person name="Rusch D."/>
            <person name="Podicherti R."/>
            <person name="Tsui H.-C.T."/>
            <person name="Winkler M.E."/>
        </authorList>
    </citation>
    <scope>NUCLEOTIDE SEQUENCE</scope>
</reference>
<dbReference type="AlphaFoldDB" id="A0A381XEZ1"/>
<dbReference type="Pfam" id="PF01833">
    <property type="entry name" value="TIG"/>
    <property type="match status" value="1"/>
</dbReference>